<dbReference type="EMBL" id="JBEAFC010000014">
    <property type="protein sequence ID" value="KAL1532944.1"/>
    <property type="molecule type" value="Genomic_DNA"/>
</dbReference>
<dbReference type="AlphaFoldDB" id="A0ABD1FPU0"/>
<proteinExistence type="predicted"/>
<name>A0ABD1FPU0_SALDI</name>
<organism evidence="2 3">
    <name type="scientific">Salvia divinorum</name>
    <name type="common">Maria pastora</name>
    <name type="synonym">Diviner's sage</name>
    <dbReference type="NCBI Taxonomy" id="28513"/>
    <lineage>
        <taxon>Eukaryota</taxon>
        <taxon>Viridiplantae</taxon>
        <taxon>Streptophyta</taxon>
        <taxon>Embryophyta</taxon>
        <taxon>Tracheophyta</taxon>
        <taxon>Spermatophyta</taxon>
        <taxon>Magnoliopsida</taxon>
        <taxon>eudicotyledons</taxon>
        <taxon>Gunneridae</taxon>
        <taxon>Pentapetalae</taxon>
        <taxon>asterids</taxon>
        <taxon>lamiids</taxon>
        <taxon>Lamiales</taxon>
        <taxon>Lamiaceae</taxon>
        <taxon>Nepetoideae</taxon>
        <taxon>Mentheae</taxon>
        <taxon>Salviinae</taxon>
        <taxon>Salvia</taxon>
        <taxon>Salvia subgen. Calosphace</taxon>
    </lineage>
</organism>
<accession>A0ABD1FPU0</accession>
<gene>
    <name evidence="2" type="ORF">AAHA92_32895</name>
</gene>
<reference evidence="2 3" key="1">
    <citation type="submission" date="2024-06" db="EMBL/GenBank/DDBJ databases">
        <title>A chromosome level genome sequence of Diviner's sage (Salvia divinorum).</title>
        <authorList>
            <person name="Ford S.A."/>
            <person name="Ro D.-K."/>
            <person name="Ness R.W."/>
            <person name="Phillips M.A."/>
        </authorList>
    </citation>
    <scope>NUCLEOTIDE SEQUENCE [LARGE SCALE GENOMIC DNA]</scope>
    <source>
        <strain evidence="2">SAF-2024a</strain>
        <tissue evidence="2">Leaf</tissue>
    </source>
</reference>
<sequence>MARTSEGLRLWLYINDPIEAYHNEFVDGIPEIPKREPRLGETREAERKRRKCTASQSQPQPNQYIITAVIGVEYLTCGNFLNKRG</sequence>
<evidence type="ECO:0000313" key="2">
    <source>
        <dbReference type="EMBL" id="KAL1532944.1"/>
    </source>
</evidence>
<protein>
    <submittedName>
        <fullName evidence="2">Uncharacterized protein</fullName>
    </submittedName>
</protein>
<dbReference type="Proteomes" id="UP001567538">
    <property type="component" value="Unassembled WGS sequence"/>
</dbReference>
<keyword evidence="3" id="KW-1185">Reference proteome</keyword>
<feature type="region of interest" description="Disordered" evidence="1">
    <location>
        <begin position="32"/>
        <end position="59"/>
    </location>
</feature>
<evidence type="ECO:0000313" key="3">
    <source>
        <dbReference type="Proteomes" id="UP001567538"/>
    </source>
</evidence>
<comment type="caution">
    <text evidence="2">The sequence shown here is derived from an EMBL/GenBank/DDBJ whole genome shotgun (WGS) entry which is preliminary data.</text>
</comment>
<feature type="compositionally biased region" description="Basic and acidic residues" evidence="1">
    <location>
        <begin position="32"/>
        <end position="47"/>
    </location>
</feature>
<evidence type="ECO:0000256" key="1">
    <source>
        <dbReference type="SAM" id="MobiDB-lite"/>
    </source>
</evidence>